<dbReference type="PROSITE" id="PS51257">
    <property type="entry name" value="PROKAR_LIPOPROTEIN"/>
    <property type="match status" value="1"/>
</dbReference>
<gene>
    <name evidence="1" type="ORF">UFOPK2992_00008</name>
</gene>
<organism evidence="1">
    <name type="scientific">freshwater metagenome</name>
    <dbReference type="NCBI Taxonomy" id="449393"/>
    <lineage>
        <taxon>unclassified sequences</taxon>
        <taxon>metagenomes</taxon>
        <taxon>ecological metagenomes</taxon>
    </lineage>
</organism>
<dbReference type="EMBL" id="CAFAAI010000001">
    <property type="protein sequence ID" value="CAB4784954.1"/>
    <property type="molecule type" value="Genomic_DNA"/>
</dbReference>
<name>A0A6J6WNZ2_9ZZZZ</name>
<accession>A0A6J6WNZ2</accession>
<sequence>MKCWPVLERRSLICLIAAALFASGCTSAPGSQSDSTADPTTPAASTNAITATATQLTLADQVPYDDAGSLNVGCIKTRGVLAGEPSDWYREDAAGVVTLDIGDAQFDAEAAVPLADLARAAGGGQGQTNTWEYTAKDDPSCVIGRGAAAINPDGSQVRISVWRLTGAVRPSSLEHHAPFVVHSPDLFVSDARASGDIVVLKVLPDGTTIKIVALGIDALGFAGWPTTLALPVNAAPPEPPAEQVTGLVALAAKVAATI</sequence>
<reference evidence="1" key="1">
    <citation type="submission" date="2020-05" db="EMBL/GenBank/DDBJ databases">
        <authorList>
            <person name="Chiriac C."/>
            <person name="Salcher M."/>
            <person name="Ghai R."/>
            <person name="Kavagutti S V."/>
        </authorList>
    </citation>
    <scope>NUCLEOTIDE SEQUENCE</scope>
</reference>
<proteinExistence type="predicted"/>
<protein>
    <submittedName>
        <fullName evidence="1">Unannotated protein</fullName>
    </submittedName>
</protein>
<evidence type="ECO:0000313" key="1">
    <source>
        <dbReference type="EMBL" id="CAB4784954.1"/>
    </source>
</evidence>
<dbReference type="AlphaFoldDB" id="A0A6J6WNZ2"/>